<dbReference type="AlphaFoldDB" id="A0A0D3EBT8"/>
<dbReference type="HOGENOM" id="CLU_010721_1_2_1"/>
<evidence type="ECO:0000259" key="1">
    <source>
        <dbReference type="SMART" id="SM00579"/>
    </source>
</evidence>
<dbReference type="Proteomes" id="UP000032141">
    <property type="component" value="Chromosome C9"/>
</dbReference>
<dbReference type="EnsemblPlants" id="Bo9g126140.1">
    <property type="protein sequence ID" value="Bo9g126140.1"/>
    <property type="gene ID" value="Bo9g126140"/>
</dbReference>
<feature type="domain" description="FBD" evidence="1">
    <location>
        <begin position="189"/>
        <end position="255"/>
    </location>
</feature>
<protein>
    <recommendedName>
        <fullName evidence="1">FBD domain-containing protein</fullName>
    </recommendedName>
</protein>
<dbReference type="InterPro" id="IPR013101">
    <property type="entry name" value="LRR_PRU1-like"/>
</dbReference>
<accession>A0A0D3EBT8</accession>
<dbReference type="PANTHER" id="PTHR31900">
    <property type="entry name" value="F-BOX/RNI SUPERFAMILY PROTEIN-RELATED"/>
    <property type="match status" value="1"/>
</dbReference>
<dbReference type="Gramene" id="Bo9g126140.1">
    <property type="protein sequence ID" value="Bo9g126140.1"/>
    <property type="gene ID" value="Bo9g126140"/>
</dbReference>
<reference evidence="2" key="2">
    <citation type="submission" date="2015-03" db="UniProtKB">
        <authorList>
            <consortium name="EnsemblPlants"/>
        </authorList>
    </citation>
    <scope>IDENTIFICATION</scope>
</reference>
<dbReference type="SMART" id="SM00579">
    <property type="entry name" value="FBD"/>
    <property type="match status" value="1"/>
</dbReference>
<name>A0A0D3EBT8_BRAOL</name>
<dbReference type="PANTHER" id="PTHR31900:SF36">
    <property type="entry name" value="F-BOX DOMAIN-CONTAINING PROTEIN"/>
    <property type="match status" value="1"/>
</dbReference>
<dbReference type="SUPFAM" id="SSF52058">
    <property type="entry name" value="L domain-like"/>
    <property type="match status" value="1"/>
</dbReference>
<sequence length="255" mass="29801">MFSVIPPESCLLSIKSLHLSSVQFWGDEYVATLLKRCAALEDMVISRTRYDNVKLYSINVPTLKSLTINNSREKRTDDDKENHGFWINTPVLQTLNIKDTVSNFLMLEFTPEHSKSYNFICRFHIDRGSVFPCLEHLELYMYMFCGWVNLLASILNESPRLQSLKLMSNHSAQYNDPMNFWDEPAVVPECLLTHLEIFEWRQYENTVQHRKVAACSATCLKMATLSARSRNRDDRMVMKLKKLKRISKTCRLVFE</sequence>
<evidence type="ECO:0000313" key="2">
    <source>
        <dbReference type="EnsemblPlants" id="Bo9g126140.1"/>
    </source>
</evidence>
<dbReference type="InterPro" id="IPR006566">
    <property type="entry name" value="FBD"/>
</dbReference>
<organism evidence="2 3">
    <name type="scientific">Brassica oleracea var. oleracea</name>
    <dbReference type="NCBI Taxonomy" id="109376"/>
    <lineage>
        <taxon>Eukaryota</taxon>
        <taxon>Viridiplantae</taxon>
        <taxon>Streptophyta</taxon>
        <taxon>Embryophyta</taxon>
        <taxon>Tracheophyta</taxon>
        <taxon>Spermatophyta</taxon>
        <taxon>Magnoliopsida</taxon>
        <taxon>eudicotyledons</taxon>
        <taxon>Gunneridae</taxon>
        <taxon>Pentapetalae</taxon>
        <taxon>rosids</taxon>
        <taxon>malvids</taxon>
        <taxon>Brassicales</taxon>
        <taxon>Brassicaceae</taxon>
        <taxon>Brassiceae</taxon>
        <taxon>Brassica</taxon>
    </lineage>
</organism>
<dbReference type="Pfam" id="PF08387">
    <property type="entry name" value="FBD"/>
    <property type="match status" value="1"/>
</dbReference>
<reference evidence="2 3" key="1">
    <citation type="journal article" date="2014" name="Genome Biol.">
        <title>Transcriptome and methylome profiling reveals relics of genome dominance in the mesopolyploid Brassica oleracea.</title>
        <authorList>
            <person name="Parkin I.A."/>
            <person name="Koh C."/>
            <person name="Tang H."/>
            <person name="Robinson S.J."/>
            <person name="Kagale S."/>
            <person name="Clarke W.E."/>
            <person name="Town C.D."/>
            <person name="Nixon J."/>
            <person name="Krishnakumar V."/>
            <person name="Bidwell S.L."/>
            <person name="Denoeud F."/>
            <person name="Belcram H."/>
            <person name="Links M.G."/>
            <person name="Just J."/>
            <person name="Clarke C."/>
            <person name="Bender T."/>
            <person name="Huebert T."/>
            <person name="Mason A.S."/>
            <person name="Pires J.C."/>
            <person name="Barker G."/>
            <person name="Moore J."/>
            <person name="Walley P.G."/>
            <person name="Manoli S."/>
            <person name="Batley J."/>
            <person name="Edwards D."/>
            <person name="Nelson M.N."/>
            <person name="Wang X."/>
            <person name="Paterson A.H."/>
            <person name="King G."/>
            <person name="Bancroft I."/>
            <person name="Chalhoub B."/>
            <person name="Sharpe A.G."/>
        </authorList>
    </citation>
    <scope>NUCLEOTIDE SEQUENCE</scope>
    <source>
        <strain evidence="2 3">cv. TO1000</strain>
    </source>
</reference>
<dbReference type="InterPro" id="IPR050232">
    <property type="entry name" value="FBL13/AtMIF1-like"/>
</dbReference>
<proteinExistence type="predicted"/>
<evidence type="ECO:0000313" key="3">
    <source>
        <dbReference type="Proteomes" id="UP000032141"/>
    </source>
</evidence>
<dbReference type="InterPro" id="IPR032675">
    <property type="entry name" value="LRR_dom_sf"/>
</dbReference>
<dbReference type="Pfam" id="PF07723">
    <property type="entry name" value="LRR_2"/>
    <property type="match status" value="1"/>
</dbReference>
<dbReference type="Gene3D" id="3.80.10.10">
    <property type="entry name" value="Ribonuclease Inhibitor"/>
    <property type="match status" value="1"/>
</dbReference>
<keyword evidence="3" id="KW-1185">Reference proteome</keyword>